<protein>
    <submittedName>
        <fullName evidence="4">Sterile alpha motif domain-containing protein isoform</fullName>
    </submittedName>
</protein>
<feature type="region of interest" description="Disordered" evidence="2">
    <location>
        <begin position="1"/>
        <end position="84"/>
    </location>
</feature>
<dbReference type="AlphaFoldDB" id="A0A7J6X2U9"/>
<reference evidence="4 5" key="1">
    <citation type="submission" date="2020-06" db="EMBL/GenBank/DDBJ databases">
        <title>Transcriptomic and genomic resources for Thalictrum thalictroides and T. hernandezii: Facilitating candidate gene discovery in an emerging model plant lineage.</title>
        <authorList>
            <person name="Arias T."/>
            <person name="Riano-Pachon D.M."/>
            <person name="Di Stilio V.S."/>
        </authorList>
    </citation>
    <scope>NUCLEOTIDE SEQUENCE [LARGE SCALE GENOMIC DNA]</scope>
    <source>
        <strain evidence="5">cv. WT478/WT964</strain>
        <tissue evidence="4">Leaves</tissue>
    </source>
</reference>
<feature type="compositionally biased region" description="Basic and acidic residues" evidence="2">
    <location>
        <begin position="53"/>
        <end position="64"/>
    </location>
</feature>
<proteinExistence type="predicted"/>
<name>A0A7J6X2U9_THATH</name>
<dbReference type="PANTHER" id="PTHR10627">
    <property type="entry name" value="SCP160"/>
    <property type="match status" value="1"/>
</dbReference>
<dbReference type="Pfam" id="PF00536">
    <property type="entry name" value="SAM_1"/>
    <property type="match status" value="1"/>
</dbReference>
<organism evidence="4 5">
    <name type="scientific">Thalictrum thalictroides</name>
    <name type="common">Rue-anemone</name>
    <name type="synonym">Anemone thalictroides</name>
    <dbReference type="NCBI Taxonomy" id="46969"/>
    <lineage>
        <taxon>Eukaryota</taxon>
        <taxon>Viridiplantae</taxon>
        <taxon>Streptophyta</taxon>
        <taxon>Embryophyta</taxon>
        <taxon>Tracheophyta</taxon>
        <taxon>Spermatophyta</taxon>
        <taxon>Magnoliopsida</taxon>
        <taxon>Ranunculales</taxon>
        <taxon>Ranunculaceae</taxon>
        <taxon>Thalictroideae</taxon>
        <taxon>Thalictrum</taxon>
    </lineage>
</organism>
<dbReference type="EMBL" id="JABWDY010006825">
    <property type="protein sequence ID" value="KAF5203397.1"/>
    <property type="molecule type" value="Genomic_DNA"/>
</dbReference>
<dbReference type="PANTHER" id="PTHR10627:SF74">
    <property type="entry name" value="OS08G0526500 PROTEIN"/>
    <property type="match status" value="1"/>
</dbReference>
<dbReference type="PROSITE" id="PS50105">
    <property type="entry name" value="SAM_DOMAIN"/>
    <property type="match status" value="1"/>
</dbReference>
<comment type="caution">
    <text evidence="4">The sequence shown here is derived from an EMBL/GenBank/DDBJ whole genome shotgun (WGS) entry which is preliminary data.</text>
</comment>
<dbReference type="FunFam" id="1.10.150.50:FF:000054">
    <property type="entry name" value="Sterile alpha motif domain-containing protein"/>
    <property type="match status" value="1"/>
</dbReference>
<dbReference type="OrthoDB" id="76949at2759"/>
<evidence type="ECO:0000256" key="2">
    <source>
        <dbReference type="SAM" id="MobiDB-lite"/>
    </source>
</evidence>
<dbReference type="SUPFAM" id="SSF47769">
    <property type="entry name" value="SAM/Pointed domain"/>
    <property type="match status" value="1"/>
</dbReference>
<evidence type="ECO:0000313" key="4">
    <source>
        <dbReference type="EMBL" id="KAF5203397.1"/>
    </source>
</evidence>
<evidence type="ECO:0000256" key="1">
    <source>
        <dbReference type="ARBA" id="ARBA00022737"/>
    </source>
</evidence>
<sequence>MYADRVSSGSKRSVKDRLYGNDYDDDQHDYNDDAAAAAVPTRRNNTNTNKRPRQNDDKWKHDLYDDNDEEEPQISYKNPKAGSRDLRFKLQKKNLGQLNQSAKGLSVRGPQDLREKLSGSMLVQPMNNDVPKSKQVVEVTKHAKNIVPAEVPAPETKKPSNTASRRKSQQKAEPSVDSLLQSLGLEKYSITFQAEEIDMTALMHMNDEDLKALGIPMGPRKKILLALDSRA</sequence>
<keyword evidence="5" id="KW-1185">Reference proteome</keyword>
<dbReference type="Gene3D" id="1.10.150.50">
    <property type="entry name" value="Transcription Factor, Ets-1"/>
    <property type="match status" value="1"/>
</dbReference>
<dbReference type="SMART" id="SM00454">
    <property type="entry name" value="SAM"/>
    <property type="match status" value="1"/>
</dbReference>
<feature type="region of interest" description="Disordered" evidence="2">
    <location>
        <begin position="146"/>
        <end position="176"/>
    </location>
</feature>
<accession>A0A7J6X2U9</accession>
<gene>
    <name evidence="4" type="ORF">FRX31_007015</name>
</gene>
<dbReference type="CDD" id="cd09487">
    <property type="entry name" value="SAM_superfamily"/>
    <property type="match status" value="1"/>
</dbReference>
<dbReference type="InterPro" id="IPR001660">
    <property type="entry name" value="SAM"/>
</dbReference>
<keyword evidence="1" id="KW-0677">Repeat</keyword>
<evidence type="ECO:0000259" key="3">
    <source>
        <dbReference type="PROSITE" id="PS50105"/>
    </source>
</evidence>
<evidence type="ECO:0000313" key="5">
    <source>
        <dbReference type="Proteomes" id="UP000554482"/>
    </source>
</evidence>
<feature type="compositionally biased region" description="Low complexity" evidence="2">
    <location>
        <begin position="33"/>
        <end position="49"/>
    </location>
</feature>
<feature type="domain" description="SAM" evidence="3">
    <location>
        <begin position="171"/>
        <end position="225"/>
    </location>
</feature>
<dbReference type="InterPro" id="IPR013761">
    <property type="entry name" value="SAM/pointed_sf"/>
</dbReference>
<dbReference type="Proteomes" id="UP000554482">
    <property type="component" value="Unassembled WGS sequence"/>
</dbReference>